<feature type="domain" description="SWIM-type" evidence="6">
    <location>
        <begin position="216"/>
        <end position="248"/>
    </location>
</feature>
<dbReference type="EMBL" id="CABITT030000001">
    <property type="protein sequence ID" value="VVA90420.1"/>
    <property type="molecule type" value="Genomic_DNA"/>
</dbReference>
<feature type="region of interest" description="Disordered" evidence="5">
    <location>
        <begin position="286"/>
        <end position="324"/>
    </location>
</feature>
<reference evidence="7" key="1">
    <citation type="submission" date="2019-07" db="EMBL/GenBank/DDBJ databases">
        <authorList>
            <person name="Dittberner H."/>
        </authorList>
    </citation>
    <scope>NUCLEOTIDE SEQUENCE [LARGE SCALE GENOMIC DNA]</scope>
</reference>
<keyword evidence="3" id="KW-0862">Zinc</keyword>
<dbReference type="Pfam" id="PF04434">
    <property type="entry name" value="SWIM"/>
    <property type="match status" value="1"/>
</dbReference>
<evidence type="ECO:0000256" key="4">
    <source>
        <dbReference type="PROSITE-ProRule" id="PRU00325"/>
    </source>
</evidence>
<feature type="compositionally biased region" description="Basic and acidic residues" evidence="5">
    <location>
        <begin position="302"/>
        <end position="312"/>
    </location>
</feature>
<evidence type="ECO:0000256" key="1">
    <source>
        <dbReference type="ARBA" id="ARBA00022723"/>
    </source>
</evidence>
<proteinExistence type="predicted"/>
<feature type="region of interest" description="Disordered" evidence="5">
    <location>
        <begin position="348"/>
        <end position="414"/>
    </location>
</feature>
<dbReference type="GO" id="GO:0008270">
    <property type="term" value="F:zinc ion binding"/>
    <property type="evidence" value="ECO:0007669"/>
    <property type="project" value="UniProtKB-KW"/>
</dbReference>
<evidence type="ECO:0000259" key="6">
    <source>
        <dbReference type="PROSITE" id="PS50966"/>
    </source>
</evidence>
<feature type="compositionally biased region" description="Polar residues" evidence="5">
    <location>
        <begin position="382"/>
        <end position="406"/>
    </location>
</feature>
<evidence type="ECO:0000313" key="7">
    <source>
        <dbReference type="EMBL" id="VVA90420.1"/>
    </source>
</evidence>
<evidence type="ECO:0000256" key="3">
    <source>
        <dbReference type="ARBA" id="ARBA00022833"/>
    </source>
</evidence>
<organism evidence="7 8">
    <name type="scientific">Arabis nemorensis</name>
    <dbReference type="NCBI Taxonomy" id="586526"/>
    <lineage>
        <taxon>Eukaryota</taxon>
        <taxon>Viridiplantae</taxon>
        <taxon>Streptophyta</taxon>
        <taxon>Embryophyta</taxon>
        <taxon>Tracheophyta</taxon>
        <taxon>Spermatophyta</taxon>
        <taxon>Magnoliopsida</taxon>
        <taxon>eudicotyledons</taxon>
        <taxon>Gunneridae</taxon>
        <taxon>Pentapetalae</taxon>
        <taxon>rosids</taxon>
        <taxon>malvids</taxon>
        <taxon>Brassicales</taxon>
        <taxon>Brassicaceae</taxon>
        <taxon>Arabideae</taxon>
        <taxon>Arabis</taxon>
    </lineage>
</organism>
<dbReference type="AlphaFoldDB" id="A0A565ALX1"/>
<sequence>MSKEGDDYKYVDSLACRNLNWILSDFSWEKLEKFLRSELVTTSISLVWYKPRSTEMKDLCYVIDCDDLNKCTRQENQKVKNRDEDCGYDGGTESDKEDVEYSDDEDVDRPREEEEEAAESEDETPKEDTRPKEDNVAEENVCGEGGETATRGGGETVTGEGGDHVVDDGSDVVADAGNCSSDDRFKALFEEGEKEYPDTPLESDEEWDQWDKLTRPKVNLSTHQCACRRWDLTGIPCKHAVCVLDDNKEDPEKYVVEYYYTHVLKTTYADNIKPVNGHTMWKHVNKPPIGIPEMRKPRGRPKNRDRIKEPFESFKNPGKATRHGRIPNCRNCLQAGQIRTSCKNETVVFEGPKNRPGRPAKLPSETQLLRPPKPRRERQTPAAGSNSQPTQGNEEQILAPSNQLKTLKQVPKLQ</sequence>
<evidence type="ECO:0000256" key="2">
    <source>
        <dbReference type="ARBA" id="ARBA00022771"/>
    </source>
</evidence>
<dbReference type="Proteomes" id="UP000489600">
    <property type="component" value="Unassembled WGS sequence"/>
</dbReference>
<feature type="region of interest" description="Disordered" evidence="5">
    <location>
        <begin position="79"/>
        <end position="165"/>
    </location>
</feature>
<feature type="compositionally biased region" description="Acidic residues" evidence="5">
    <location>
        <begin position="95"/>
        <end position="125"/>
    </location>
</feature>
<feature type="compositionally biased region" description="Basic and acidic residues" evidence="5">
    <location>
        <begin position="126"/>
        <end position="135"/>
    </location>
</feature>
<dbReference type="InterPro" id="IPR007527">
    <property type="entry name" value="Znf_SWIM"/>
</dbReference>
<comment type="caution">
    <text evidence="7">The sequence shown here is derived from an EMBL/GenBank/DDBJ whole genome shotgun (WGS) entry which is preliminary data.</text>
</comment>
<accession>A0A565ALX1</accession>
<dbReference type="SMART" id="SM00575">
    <property type="entry name" value="ZnF_PMZ"/>
    <property type="match status" value="1"/>
</dbReference>
<evidence type="ECO:0000313" key="8">
    <source>
        <dbReference type="Proteomes" id="UP000489600"/>
    </source>
</evidence>
<keyword evidence="8" id="KW-1185">Reference proteome</keyword>
<dbReference type="PROSITE" id="PS50966">
    <property type="entry name" value="ZF_SWIM"/>
    <property type="match status" value="1"/>
</dbReference>
<evidence type="ECO:0000256" key="5">
    <source>
        <dbReference type="SAM" id="MobiDB-lite"/>
    </source>
</evidence>
<keyword evidence="1" id="KW-0479">Metal-binding</keyword>
<feature type="compositionally biased region" description="Gly residues" evidence="5">
    <location>
        <begin position="143"/>
        <end position="160"/>
    </location>
</feature>
<dbReference type="OrthoDB" id="1114064at2759"/>
<keyword evidence="2 4" id="KW-0863">Zinc-finger</keyword>
<protein>
    <recommendedName>
        <fullName evidence="6">SWIM-type domain-containing protein</fullName>
    </recommendedName>
</protein>
<name>A0A565ALX1_9BRAS</name>
<dbReference type="InterPro" id="IPR006564">
    <property type="entry name" value="Znf_PMZ"/>
</dbReference>
<gene>
    <name evidence="7" type="ORF">ANE_LOCUS865</name>
</gene>